<name>A0A814U4Y5_9BILA</name>
<dbReference type="SUPFAM" id="SSF52777">
    <property type="entry name" value="CoA-dependent acyltransferases"/>
    <property type="match status" value="4"/>
</dbReference>
<dbReference type="InterPro" id="IPR045851">
    <property type="entry name" value="AMP-bd_C_sf"/>
</dbReference>
<dbReference type="Gene3D" id="2.160.10.10">
    <property type="entry name" value="Hexapeptide repeat proteins"/>
    <property type="match status" value="1"/>
</dbReference>
<dbReference type="EMBL" id="CAJNOM010000358">
    <property type="protein sequence ID" value="CAF1388983.1"/>
    <property type="molecule type" value="Genomic_DNA"/>
</dbReference>
<proteinExistence type="predicted"/>
<dbReference type="Gene3D" id="3.30.300.30">
    <property type="match status" value="2"/>
</dbReference>
<dbReference type="InterPro" id="IPR025110">
    <property type="entry name" value="AMP-bd_C"/>
</dbReference>
<comment type="caution">
    <text evidence="6">The sequence shown here is derived from an EMBL/GenBank/DDBJ whole genome shotgun (WGS) entry which is preliminary data.</text>
</comment>
<dbReference type="Pfam" id="PF00668">
    <property type="entry name" value="Condensation"/>
    <property type="match status" value="2"/>
</dbReference>
<dbReference type="GO" id="GO:0043041">
    <property type="term" value="P:amino acid activation for nonribosomal peptide biosynthetic process"/>
    <property type="evidence" value="ECO:0007669"/>
    <property type="project" value="TreeGrafter"/>
</dbReference>
<dbReference type="InterPro" id="IPR011004">
    <property type="entry name" value="Trimer_LpxA-like_sf"/>
</dbReference>
<dbReference type="GO" id="GO:0005737">
    <property type="term" value="C:cytoplasm"/>
    <property type="evidence" value="ECO:0007669"/>
    <property type="project" value="TreeGrafter"/>
</dbReference>
<evidence type="ECO:0000313" key="7">
    <source>
        <dbReference type="EMBL" id="CAF1388983.1"/>
    </source>
</evidence>
<evidence type="ECO:0000256" key="2">
    <source>
        <dbReference type="ARBA" id="ARBA00022553"/>
    </source>
</evidence>
<feature type="domain" description="Carrier" evidence="5">
    <location>
        <begin position="524"/>
        <end position="602"/>
    </location>
</feature>
<dbReference type="InterPro" id="IPR023213">
    <property type="entry name" value="CAT-like_dom_sf"/>
</dbReference>
<keyword evidence="4" id="KW-1133">Transmembrane helix</keyword>
<dbReference type="GO" id="GO:0031177">
    <property type="term" value="F:phosphopantetheine binding"/>
    <property type="evidence" value="ECO:0007669"/>
    <property type="project" value="TreeGrafter"/>
</dbReference>
<gene>
    <name evidence="6" type="ORF">BJG266_LOCUS25078</name>
    <name evidence="7" type="ORF">QVE165_LOCUS36098</name>
</gene>
<dbReference type="GO" id="GO:0044550">
    <property type="term" value="P:secondary metabolite biosynthetic process"/>
    <property type="evidence" value="ECO:0007669"/>
    <property type="project" value="TreeGrafter"/>
</dbReference>
<dbReference type="Pfam" id="PF00550">
    <property type="entry name" value="PP-binding"/>
    <property type="match status" value="2"/>
</dbReference>
<feature type="transmembrane region" description="Helical" evidence="4">
    <location>
        <begin position="2199"/>
        <end position="2222"/>
    </location>
</feature>
<feature type="transmembrane region" description="Helical" evidence="4">
    <location>
        <begin position="2405"/>
        <end position="2425"/>
    </location>
</feature>
<dbReference type="Proteomes" id="UP000663832">
    <property type="component" value="Unassembled WGS sequence"/>
</dbReference>
<dbReference type="Gene3D" id="1.10.1200.10">
    <property type="entry name" value="ACP-like"/>
    <property type="match status" value="2"/>
</dbReference>
<dbReference type="Gene3D" id="3.40.50.12780">
    <property type="entry name" value="N-terminal domain of ligase-like"/>
    <property type="match status" value="2"/>
</dbReference>
<evidence type="ECO:0000256" key="4">
    <source>
        <dbReference type="SAM" id="Phobius"/>
    </source>
</evidence>
<keyword evidence="4" id="KW-0812">Transmembrane</keyword>
<reference evidence="6" key="1">
    <citation type="submission" date="2021-02" db="EMBL/GenBank/DDBJ databases">
        <authorList>
            <person name="Nowell W R."/>
        </authorList>
    </citation>
    <scope>NUCLEOTIDE SEQUENCE</scope>
</reference>
<keyword evidence="8" id="KW-1185">Reference proteome</keyword>
<dbReference type="GO" id="GO:0016874">
    <property type="term" value="F:ligase activity"/>
    <property type="evidence" value="ECO:0007669"/>
    <property type="project" value="UniProtKB-KW"/>
</dbReference>
<dbReference type="Proteomes" id="UP000663877">
    <property type="component" value="Unassembled WGS sequence"/>
</dbReference>
<dbReference type="PROSITE" id="PS50075">
    <property type="entry name" value="CARRIER"/>
    <property type="match status" value="2"/>
</dbReference>
<evidence type="ECO:0000259" key="5">
    <source>
        <dbReference type="PROSITE" id="PS50075"/>
    </source>
</evidence>
<dbReference type="PANTHER" id="PTHR45527">
    <property type="entry name" value="NONRIBOSOMAL PEPTIDE SYNTHETASE"/>
    <property type="match status" value="1"/>
</dbReference>
<feature type="domain" description="Carrier" evidence="5">
    <location>
        <begin position="2091"/>
        <end position="2166"/>
    </location>
</feature>
<organism evidence="6 9">
    <name type="scientific">Adineta steineri</name>
    <dbReference type="NCBI Taxonomy" id="433720"/>
    <lineage>
        <taxon>Eukaryota</taxon>
        <taxon>Metazoa</taxon>
        <taxon>Spiralia</taxon>
        <taxon>Gnathifera</taxon>
        <taxon>Rotifera</taxon>
        <taxon>Eurotatoria</taxon>
        <taxon>Bdelloidea</taxon>
        <taxon>Adinetida</taxon>
        <taxon>Adinetidae</taxon>
        <taxon>Adineta</taxon>
    </lineage>
</organism>
<dbReference type="Pfam" id="PF00501">
    <property type="entry name" value="AMP-binding"/>
    <property type="match status" value="2"/>
</dbReference>
<dbReference type="SUPFAM" id="SSF51161">
    <property type="entry name" value="Trimeric LpxA-like enzymes"/>
    <property type="match status" value="2"/>
</dbReference>
<evidence type="ECO:0000256" key="3">
    <source>
        <dbReference type="ARBA" id="ARBA00022598"/>
    </source>
</evidence>
<accession>A0A814U4Y5</accession>
<dbReference type="InterPro" id="IPR001242">
    <property type="entry name" value="Condensation_dom"/>
</dbReference>
<dbReference type="InterPro" id="IPR020845">
    <property type="entry name" value="AMP-binding_CS"/>
</dbReference>
<keyword evidence="1" id="KW-0596">Phosphopantetheine</keyword>
<dbReference type="Gene3D" id="3.30.559.10">
    <property type="entry name" value="Chloramphenicol acetyltransferase-like domain"/>
    <property type="match status" value="2"/>
</dbReference>
<evidence type="ECO:0000313" key="6">
    <source>
        <dbReference type="EMBL" id="CAF1168864.1"/>
    </source>
</evidence>
<feature type="transmembrane region" description="Helical" evidence="4">
    <location>
        <begin position="2431"/>
        <end position="2451"/>
    </location>
</feature>
<protein>
    <recommendedName>
        <fullName evidence="5">Carrier domain-containing protein</fullName>
    </recommendedName>
</protein>
<dbReference type="EMBL" id="CAJNOI010000187">
    <property type="protein sequence ID" value="CAF1168864.1"/>
    <property type="molecule type" value="Genomic_DNA"/>
</dbReference>
<dbReference type="CDD" id="cd05930">
    <property type="entry name" value="A_NRPS"/>
    <property type="match status" value="2"/>
</dbReference>
<feature type="transmembrane region" description="Helical" evidence="4">
    <location>
        <begin position="2472"/>
        <end position="2491"/>
    </location>
</feature>
<keyword evidence="4" id="KW-0472">Membrane</keyword>
<keyword evidence="2" id="KW-0597">Phosphoprotein</keyword>
<evidence type="ECO:0000313" key="9">
    <source>
        <dbReference type="Proteomes" id="UP000663877"/>
    </source>
</evidence>
<keyword evidence="3" id="KW-0436">Ligase</keyword>
<dbReference type="InterPro" id="IPR036736">
    <property type="entry name" value="ACP-like_sf"/>
</dbReference>
<dbReference type="Pfam" id="PF13193">
    <property type="entry name" value="AMP-binding_C"/>
    <property type="match status" value="2"/>
</dbReference>
<dbReference type="SUPFAM" id="SSF47336">
    <property type="entry name" value="ACP-like"/>
    <property type="match status" value="2"/>
</dbReference>
<dbReference type="PROSITE" id="PS00455">
    <property type="entry name" value="AMP_BINDING"/>
    <property type="match status" value="2"/>
</dbReference>
<dbReference type="InterPro" id="IPR042099">
    <property type="entry name" value="ANL_N_sf"/>
</dbReference>
<dbReference type="OrthoDB" id="416786at2759"/>
<dbReference type="Gene3D" id="3.30.559.30">
    <property type="entry name" value="Nonribosomal peptide synthetase, condensation domain"/>
    <property type="match status" value="2"/>
</dbReference>
<dbReference type="InterPro" id="IPR009081">
    <property type="entry name" value="PP-bd_ACP"/>
</dbReference>
<dbReference type="SUPFAM" id="SSF56801">
    <property type="entry name" value="Acetyl-CoA synthetase-like"/>
    <property type="match status" value="2"/>
</dbReference>
<dbReference type="FunFam" id="3.30.300.30:FF:000015">
    <property type="entry name" value="Nonribosomal peptide synthase SidD"/>
    <property type="match status" value="1"/>
</dbReference>
<dbReference type="PANTHER" id="PTHR45527:SF1">
    <property type="entry name" value="FATTY ACID SYNTHASE"/>
    <property type="match status" value="1"/>
</dbReference>
<evidence type="ECO:0000256" key="1">
    <source>
        <dbReference type="ARBA" id="ARBA00022450"/>
    </source>
</evidence>
<sequence length="2607" mass="298005">MTTSCYAIHNLFNIARLYPQKIAIMLDDQVWTYSELIMQVQRVVYHLHHLCVVQGQIIYQFVERSFEMICGFLAIIYAGGVYCPINPAVPSDRLNILLEQMQGQHVLVHEKTRNQFPIAAVQHVIILDNILSSLLDVEDMSDLPISREYGATFIIFTSGTTGPPKAVVHTYKSLSASIAAFIQWNADMYTTRDHALQVATCSWTLHITEISLPLVVGSTLVLLRPGGHLDVAYFSQTLMRQQITILLTGPAIIRALTNYIENTQKTKTFDSVRHLCITGEAMKPHEWIQFINLLSSSNIQLYFIYGMSESNGVFGCQLLNIKDTNIPIGYPFPATRCLLIDDDGKIINTTDNSNKIGQIHIGGPTLFNGYLNDPEHTATRFTTINNQVYFKTGDLARYNAQGKLFYVGRADFQIKIRGQRVETTEIEKTITNSYPNKISDCVVTKLAQNDDLLVAYVVSKESELDTEQIRNHCNKYLHQYMVPSIFVFLKQLPLNANGKLDRRRLPIPDISLLLTNTNDLQYIEPKNELETLVHSVWCEILGCNRISTLTNFFSTGGHSLLFIRIYQYYRTLFNFDSETINTRSFFEHNTIAEHAKLLENIKINNIDAKQWYTLHINQCIASYAQERIFLDEKMRFSGEIAIYNELTVLQVTKGSLSVNRLLKALHCVLSKHKILRTSLAFNNDDGTLKQSITDEHLTFTLAADQTFSSVTELHNMISRINTNPNLFDLSSGRVFYCQILKQQMIPNENHDKEIITNSDVLVTGFHHAAIDQSTVTIVLNDLCNIYNSNVMWLDDEKSLQYIDYSVLERLIDMTSSRKFWRSQLNGYNQECRLSLPVDRHYSYSDQRSGYASTAHISFDNEVSISFLNYASSHQVTPFQLYLATFYAFLFKLTHRQNDLCISCHNANRYRAELQNMVGMFVSTLPYRIQVDSEWSFDELVEHVREKCLSILEHSHYPLQHILNDSQLKQPNIPFLETAFNFITVSENNQWSIDTATLQQLPMQKSNRAAKFDFGLTSLYNPISDDRKLSFCLTCSRDLFDQTTAIIVAQRLKHLVDQLFSSKSISDEINPSLTSISKLSLILPAEAKEIEDTVFCRQQNIVNEAPASYAQARILFNERVRFEPDKSQFAIYNMPFLYRISKGHTLSIQQLRQALQLIVRKHQSFRTLLNFDTEKNSFMQRIVDIYDDTNRLYALIENTYETQEQLNDILHKEKYNPQRFDVAQDLVFRCHLVYYKQISSNDLLSDKDLLIFNFHHSIFDYPSMNIFLHDLNQAYKTGQLLYNDNTNLRYLDYAVTEQQMPMTGASMFWLDALHDCKLDQPLSLPFDRYRLANEHRTGRRTSVSFDFDQNLSHEFLTHASSNSISLEHLTFAIYFIFLFKLTNGQTDLCLAMNISNNRYRDELKAIIGLFENIIPLRCQLNPHWSFHQLLEHVRDITTKSMKYSFFPLQRIIDLHPNISEYEFLNTSLEFISHKSNINNNSIMIGDSEIVPASSSFNENEDEILSVTDFSLSIYHDMNNNQLSCTINASLDLFERETLEKISQRFHSMLDRLSTSIIDNQMNKPIYELSLILSNEQYLMQALNNTQVSFSAPVTCIHHEFAYQVMKHPQKLAVELDEQSLTYCELLYYVQVLSLTLLNEYHIFPGEVVIGIMAIEMAGGVYCPLSPRDPQHRLHALTQQTQSRLVLVHYLTKTKFDDDIASLDIDSVLTGHVTECVINVIRLSKTTTVPHDIAYIIFTSGSTGTPKAVQVRHENFIDCIHSLTYIDSFNKDDTVAQMTRCSFDIHVQEIFGTLLVGCTVIMLHPGGMTDFDYLSNVLQKKQITYLSTVPSLLHSFFSFIEKNERVNAVKYLRSLCSGGGPFSVPLISLIVQVGIKNGIVWNLYGPAETTITCTVHRVNVRNNIQSISIGRPLSNYRCMIMNQYLQSSVTDQEGELLVAGAGIFAGYLGRDDLTAKALVEIDGQLCYRTGDLVRMDNNCLPHYQGRKDHQVKLHGQRIELGEIERCLLSITSISACVVMKWNDAYLVAYVQSSHINEEQLRQHCQSHLPPHMIPSICVILDKLPLNQNGKIDRKLLPPPQFSAGNNIQCIDSLTLTPLEEHLRHIFKKAFHNDSPNVNTPFGQMGGTSLDAIRALSLIRQEVCTKVDAPLLFANPSIRQLARAIEPLLVRHGDLTIPVAALSVTEYQDRPKPCLYIEISGILLLMSLCWTMWTLTSLFIATFLLKFVVRFVTSGHYPLNSIYYLHKIWLRQLIITSFRYSFDFVPSYDVFASMILRWLGAQIEDDVKFAEFREIIYFPSNLLHIKSGVTTFGGAKPAPFEMTKEGRCFLDEIYLSSGSNLTNWCTIMPGARLVSNTMVGSLTLVQQDTVIKDMNRVLLGIPAREMPFSLPSSTSLVNDLTSSSSNYVSFYSILITCISFFISKYIIITLYSSLPFGIAPFLHLILVCIPYYYLVSIKNNRTQSLFSKIIIHLPWFFHTFINDFYVLVGSYLSGTQYLVFLYRILGAEIGFDVILPNITCVTDPHLTTIGNHVRLHMGAHVQCHTFEQRLLKFVPVTVNDSSVIMSNSLVLSGAQLHGHNRLLPWTFVMKDDQVPAKTNWSGVPARQIQI</sequence>
<dbReference type="InterPro" id="IPR000873">
    <property type="entry name" value="AMP-dep_synth/lig_dom"/>
</dbReference>
<evidence type="ECO:0000313" key="8">
    <source>
        <dbReference type="Proteomes" id="UP000663832"/>
    </source>
</evidence>